<proteinExistence type="predicted"/>
<feature type="region of interest" description="Disordered" evidence="1">
    <location>
        <begin position="559"/>
        <end position="582"/>
    </location>
</feature>
<dbReference type="InterPro" id="IPR018702">
    <property type="entry name" value="DUF2207"/>
</dbReference>
<feature type="chain" id="PRO_5019079059" evidence="3">
    <location>
        <begin position="26"/>
        <end position="582"/>
    </location>
</feature>
<feature type="transmembrane region" description="Helical" evidence="2">
    <location>
        <begin position="251"/>
        <end position="270"/>
    </location>
</feature>
<evidence type="ECO:0000259" key="5">
    <source>
        <dbReference type="Pfam" id="PF20990"/>
    </source>
</evidence>
<dbReference type="OrthoDB" id="5507254at2"/>
<evidence type="ECO:0000256" key="2">
    <source>
        <dbReference type="SAM" id="Phobius"/>
    </source>
</evidence>
<evidence type="ECO:0000313" key="6">
    <source>
        <dbReference type="EMBL" id="BBI36700.1"/>
    </source>
</evidence>
<keyword evidence="2" id="KW-0472">Membrane</keyword>
<dbReference type="Pfam" id="PF20990">
    <property type="entry name" value="DUF2207_C"/>
    <property type="match status" value="1"/>
</dbReference>
<accession>A0A3T1DEZ6</accession>
<evidence type="ECO:0000256" key="3">
    <source>
        <dbReference type="SAM" id="SignalP"/>
    </source>
</evidence>
<gene>
    <name evidence="6" type="ORF">KCTCHS21_60990</name>
</gene>
<dbReference type="Proteomes" id="UP000289856">
    <property type="component" value="Chromosome"/>
</dbReference>
<dbReference type="RefSeq" id="WP_157994161.1">
    <property type="nucleotide sequence ID" value="NZ_AP019400.1"/>
</dbReference>
<organism evidence="6 7">
    <name type="scientific">Cohnella abietis</name>
    <dbReference type="NCBI Taxonomy" id="2507935"/>
    <lineage>
        <taxon>Bacteria</taxon>
        <taxon>Bacillati</taxon>
        <taxon>Bacillota</taxon>
        <taxon>Bacilli</taxon>
        <taxon>Bacillales</taxon>
        <taxon>Paenibacillaceae</taxon>
        <taxon>Cohnella</taxon>
    </lineage>
</organism>
<feature type="compositionally biased region" description="Gly residues" evidence="1">
    <location>
        <begin position="560"/>
        <end position="582"/>
    </location>
</feature>
<feature type="signal peptide" evidence="3">
    <location>
        <begin position="1"/>
        <end position="25"/>
    </location>
</feature>
<dbReference type="Pfam" id="PF09972">
    <property type="entry name" value="DUF2207"/>
    <property type="match status" value="1"/>
</dbReference>
<evidence type="ECO:0000259" key="4">
    <source>
        <dbReference type="Pfam" id="PF09972"/>
    </source>
</evidence>
<evidence type="ECO:0000256" key="1">
    <source>
        <dbReference type="SAM" id="MobiDB-lite"/>
    </source>
</evidence>
<feature type="transmembrane region" description="Helical" evidence="2">
    <location>
        <begin position="413"/>
        <end position="432"/>
    </location>
</feature>
<keyword evidence="3" id="KW-0732">Signal</keyword>
<sequence>MHFRSKVVGLVLSLFLLLSVSPASAEERSFEISKVDIHAVIDADGNMQITERDTYRFDGVFNGILVDLNTAGSDGIEKFTAYEVSDKGDVQLRFEQSGDGNALRYKVYSESADTTKVFRISYTVKNVVQIYADTAELYWKFFDETNANALGTVNIVIELPEGIAKGEVTAFGHGPLDGTTNVQDNGTVLFQVNSLPANQMLEARVLFPVDYVLGSKKISDEPMLDKIMEKERNWKAEDENPESSNDYTEPYALLLLLANLAAGYTIYFRYRKAAKSDWKGDDYRELPSDASPAVVGYLLDTQVKPRDLMATMLDLVRRKYIDMERLDSPKVGKGKHDYSFIWRNKNTEGLLPHEKMLLEWFFDKIGDGDKVALSEIHFEASLRSDFPVKWSDWKGKVKETAMARDHFRINSGIYRWVILSSFVQFIGFFIFAPTDWKWLMFSSLPLLFFKPKSVQRTSAGQTEYLKWKAFGRFLRAYSRIEKRDAMAVHLWDHYFVFAIPLGVAKGMIKDTKVTILYETNTSYDDSSLYYSTAVNEFDQLNKLFNEAVWESSYLTSGGSSESGGGFSSGGGGGGGGGGRGAF</sequence>
<keyword evidence="7" id="KW-1185">Reference proteome</keyword>
<protein>
    <submittedName>
        <fullName evidence="6">Membrane protein</fullName>
    </submittedName>
</protein>
<dbReference type="KEGG" id="cohn:KCTCHS21_60990"/>
<dbReference type="EMBL" id="AP019400">
    <property type="protein sequence ID" value="BBI36700.1"/>
    <property type="molecule type" value="Genomic_DNA"/>
</dbReference>
<evidence type="ECO:0000313" key="7">
    <source>
        <dbReference type="Proteomes" id="UP000289856"/>
    </source>
</evidence>
<keyword evidence="2" id="KW-1133">Transmembrane helix</keyword>
<keyword evidence="2" id="KW-0812">Transmembrane</keyword>
<feature type="domain" description="DUF2207" evidence="4">
    <location>
        <begin position="31"/>
        <end position="207"/>
    </location>
</feature>
<feature type="domain" description="Predicted membrane protein YciQ-like C-terminal" evidence="5">
    <location>
        <begin position="282"/>
        <end position="509"/>
    </location>
</feature>
<reference evidence="6 7" key="1">
    <citation type="submission" date="2019-01" db="EMBL/GenBank/DDBJ databases">
        <title>Complete genome sequence of Cohnella hallensis HS21 isolated from Korean fir (Abies koreana) rhizospheric soil.</title>
        <authorList>
            <person name="Jiang L."/>
            <person name="Kang S.W."/>
            <person name="Kim S."/>
            <person name="Jung J."/>
            <person name="Kim C.Y."/>
            <person name="Kim D.H."/>
            <person name="Kim S.W."/>
            <person name="Lee J."/>
        </authorList>
    </citation>
    <scope>NUCLEOTIDE SEQUENCE [LARGE SCALE GENOMIC DNA]</scope>
    <source>
        <strain evidence="6 7">HS21</strain>
    </source>
</reference>
<name>A0A3T1DEZ6_9BACL</name>
<dbReference type="InterPro" id="IPR048389">
    <property type="entry name" value="YciQ-like_C"/>
</dbReference>
<dbReference type="AlphaFoldDB" id="A0A3T1DEZ6"/>